<comment type="caution">
    <text evidence="2">The sequence shown here is derived from an EMBL/GenBank/DDBJ whole genome shotgun (WGS) entry which is preliminary data.</text>
</comment>
<evidence type="ECO:0000256" key="1">
    <source>
        <dbReference type="SAM" id="MobiDB-lite"/>
    </source>
</evidence>
<feature type="compositionally biased region" description="Acidic residues" evidence="1">
    <location>
        <begin position="56"/>
        <end position="66"/>
    </location>
</feature>
<dbReference type="RefSeq" id="WP_229720307.1">
    <property type="nucleotide sequence ID" value="NZ_BMLW01000013.1"/>
</dbReference>
<accession>A0ABQ2P061</accession>
<name>A0ABQ2P061_9BACI</name>
<evidence type="ECO:0000313" key="3">
    <source>
        <dbReference type="Proteomes" id="UP000641206"/>
    </source>
</evidence>
<organism evidence="2 3">
    <name type="scientific">Oceanobacillus neutriphilus</name>
    <dbReference type="NCBI Taxonomy" id="531815"/>
    <lineage>
        <taxon>Bacteria</taxon>
        <taxon>Bacillati</taxon>
        <taxon>Bacillota</taxon>
        <taxon>Bacilli</taxon>
        <taxon>Bacillales</taxon>
        <taxon>Bacillaceae</taxon>
        <taxon>Oceanobacillus</taxon>
    </lineage>
</organism>
<reference evidence="3" key="1">
    <citation type="journal article" date="2019" name="Int. J. Syst. Evol. Microbiol.">
        <title>The Global Catalogue of Microorganisms (GCM) 10K type strain sequencing project: providing services to taxonomists for standard genome sequencing and annotation.</title>
        <authorList>
            <consortium name="The Broad Institute Genomics Platform"/>
            <consortium name="The Broad Institute Genome Sequencing Center for Infectious Disease"/>
            <person name="Wu L."/>
            <person name="Ma J."/>
        </authorList>
    </citation>
    <scope>NUCLEOTIDE SEQUENCE [LARGE SCALE GENOMIC DNA]</scope>
    <source>
        <strain evidence="3">CGMCC 1.7693</strain>
    </source>
</reference>
<dbReference type="EMBL" id="BMLW01000013">
    <property type="protein sequence ID" value="GGP14752.1"/>
    <property type="molecule type" value="Genomic_DNA"/>
</dbReference>
<gene>
    <name evidence="2" type="ORF">GCM10011346_40020</name>
</gene>
<protein>
    <submittedName>
        <fullName evidence="2">Uncharacterized protein</fullName>
    </submittedName>
</protein>
<dbReference type="Proteomes" id="UP000641206">
    <property type="component" value="Unassembled WGS sequence"/>
</dbReference>
<keyword evidence="3" id="KW-1185">Reference proteome</keyword>
<proteinExistence type="predicted"/>
<sequence length="75" mass="8869">MKGENTEVAWNKDSSPEKYERYYKYEDGDLIDTECYKDLGCNESKLQAEDQKLLNDEPDYQEESNDILDVTKTFE</sequence>
<evidence type="ECO:0000313" key="2">
    <source>
        <dbReference type="EMBL" id="GGP14752.1"/>
    </source>
</evidence>
<feature type="region of interest" description="Disordered" evidence="1">
    <location>
        <begin position="53"/>
        <end position="75"/>
    </location>
</feature>